<evidence type="ECO:0000256" key="7">
    <source>
        <dbReference type="ARBA" id="ARBA00022692"/>
    </source>
</evidence>
<keyword evidence="12 22" id="KW-0594">Phospholipid biosynthesis</keyword>
<dbReference type="GO" id="GO:0006659">
    <property type="term" value="P:phosphatidylserine biosynthetic process"/>
    <property type="evidence" value="ECO:0007669"/>
    <property type="project" value="UniProtKB-UniRule"/>
</dbReference>
<comment type="catalytic activity">
    <reaction evidence="19">
        <text>1-(1Z-octadecenyl)-2-(4Z,7Z,10Z,13Z,16Z,19Z-docosahexaenoyl)-sn-glycero-3-phosphoethanolamine + L-serine = 1-(1Z-octadecenyl)-2-(4Z,7Z,10Z,13Z,16Z,19Z-docosahexaenoyl)-sn-glycero-3-phospho-L-serine + ethanolamine</text>
        <dbReference type="Rhea" id="RHEA:41496"/>
        <dbReference type="ChEBI" id="CHEBI:33384"/>
        <dbReference type="ChEBI" id="CHEBI:57603"/>
        <dbReference type="ChEBI" id="CHEBI:78263"/>
        <dbReference type="ChEBI" id="CHEBI:78264"/>
    </reaction>
    <physiologicalReaction direction="left-to-right" evidence="19">
        <dbReference type="Rhea" id="RHEA:41497"/>
    </physiologicalReaction>
</comment>
<comment type="catalytic activity">
    <reaction evidence="21">
        <text>1-(1Z-octadecenyl)-2-(5Z,8Z,11Z,14Z- eicosatetraenoyl)-sn-glycero-3-phosphoethanolamine + L-serine = 1-(1Z-octadecenyl)-2-(5Z,8Z,11Z,14Z-eicosatetraenoyl)-sn-glycero-3-phospho-L-serine + ethanolamine</text>
        <dbReference type="Rhea" id="RHEA:41604"/>
        <dbReference type="ChEBI" id="CHEBI:33384"/>
        <dbReference type="ChEBI" id="CHEBI:57603"/>
        <dbReference type="ChEBI" id="CHEBI:78342"/>
        <dbReference type="ChEBI" id="CHEBI:78343"/>
    </reaction>
    <physiologicalReaction direction="left-to-right" evidence="21">
        <dbReference type="Rhea" id="RHEA:41605"/>
    </physiologicalReaction>
</comment>
<dbReference type="EMBL" id="BPLR01001815">
    <property type="protein sequence ID" value="GIX66725.1"/>
    <property type="molecule type" value="Genomic_DNA"/>
</dbReference>
<keyword evidence="9 22" id="KW-1133">Transmembrane helix</keyword>
<evidence type="ECO:0000256" key="13">
    <source>
        <dbReference type="ARBA" id="ARBA00023264"/>
    </source>
</evidence>
<proteinExistence type="inferred from homology"/>
<evidence type="ECO:0000256" key="9">
    <source>
        <dbReference type="ARBA" id="ARBA00022989"/>
    </source>
</evidence>
<evidence type="ECO:0000256" key="22">
    <source>
        <dbReference type="RuleBase" id="RU368094"/>
    </source>
</evidence>
<keyword evidence="7 22" id="KW-0812">Transmembrane</keyword>
<dbReference type="AlphaFoldDB" id="A0AAV4M4E6"/>
<comment type="subcellular location">
    <subcellularLocation>
        <location evidence="1 22">Endoplasmic reticulum membrane</location>
        <topology evidence="1 22">Multi-pass membrane protein</topology>
    </subcellularLocation>
</comment>
<evidence type="ECO:0000256" key="20">
    <source>
        <dbReference type="ARBA" id="ARBA00036644"/>
    </source>
</evidence>
<comment type="catalytic activity">
    <reaction evidence="22">
        <text>a 1,2-diacyl-sn-glycero-3-phosphoethanolamine + L-serine = a 1,2-diacyl-sn-glycero-3-phospho-L-serine + ethanolamine</text>
        <dbReference type="Rhea" id="RHEA:27606"/>
        <dbReference type="ChEBI" id="CHEBI:33384"/>
        <dbReference type="ChEBI" id="CHEBI:57262"/>
        <dbReference type="ChEBI" id="CHEBI:57603"/>
        <dbReference type="ChEBI" id="CHEBI:64612"/>
        <dbReference type="EC" id="2.7.8.29"/>
    </reaction>
</comment>
<dbReference type="PANTHER" id="PTHR15362">
    <property type="entry name" value="PHOSPHATIDYLINOSITOL SYNTHASE"/>
    <property type="match status" value="1"/>
</dbReference>
<accession>A0AAV4M4E6</accession>
<evidence type="ECO:0000256" key="6">
    <source>
        <dbReference type="ARBA" id="ARBA00022679"/>
    </source>
</evidence>
<comment type="similarity">
    <text evidence="4 22">Belongs to the phosphatidyl serine synthase family.</text>
</comment>
<reference evidence="23 24" key="1">
    <citation type="submission" date="2021-06" db="EMBL/GenBank/DDBJ databases">
        <title>Caerostris extrusa draft genome.</title>
        <authorList>
            <person name="Kono N."/>
            <person name="Arakawa K."/>
        </authorList>
    </citation>
    <scope>NUCLEOTIDE SEQUENCE [LARGE SCALE GENOMIC DNA]</scope>
</reference>
<dbReference type="InterPro" id="IPR004277">
    <property type="entry name" value="PSS"/>
</dbReference>
<dbReference type="EC" id="2.7.8.29" evidence="22"/>
<evidence type="ECO:0000256" key="16">
    <source>
        <dbReference type="ARBA" id="ARBA00035875"/>
    </source>
</evidence>
<evidence type="ECO:0000256" key="14">
    <source>
        <dbReference type="ARBA" id="ARBA00035767"/>
    </source>
</evidence>
<evidence type="ECO:0000256" key="19">
    <source>
        <dbReference type="ARBA" id="ARBA00036623"/>
    </source>
</evidence>
<comment type="catalytic activity">
    <reaction evidence="17">
        <text>1-octadecanoyl-2-(5Z,8Z,11Z,14Z)-eicosatetraenoyl-sn-glycero-3-phosphoethanolamine + L-serine = 1-octadecanoyl-2-(5Z,8Z,11Z,14Z)-eicosatetraenoyl-sn-glycero-3-phosphoserine + ethanolamine</text>
        <dbReference type="Rhea" id="RHEA:41500"/>
        <dbReference type="ChEBI" id="CHEBI:33384"/>
        <dbReference type="ChEBI" id="CHEBI:57603"/>
        <dbReference type="ChEBI" id="CHEBI:78268"/>
        <dbReference type="ChEBI" id="CHEBI:78269"/>
    </reaction>
    <physiologicalReaction direction="left-to-right" evidence="17">
        <dbReference type="Rhea" id="RHEA:41501"/>
    </physiologicalReaction>
</comment>
<evidence type="ECO:0000256" key="12">
    <source>
        <dbReference type="ARBA" id="ARBA00023209"/>
    </source>
</evidence>
<comment type="catalytic activity">
    <reaction evidence="15">
        <text>1-hexadecanoyl-2-(4Z,7Z,10Z,13Z,16Z,19Z-docosahexaenoyl)-sn-glycero-3-phosphoethanolamine + L-serine = 1-hexadecanoyl-2-(4Z,7Z,10Z,13Z,16Z,19Z-docosahexaenoyl)-sn-glycero-3-phosphoserine + ethanolamine</text>
        <dbReference type="Rhea" id="RHEA:41488"/>
        <dbReference type="ChEBI" id="CHEBI:33384"/>
        <dbReference type="ChEBI" id="CHEBI:57603"/>
        <dbReference type="ChEBI" id="CHEBI:78261"/>
        <dbReference type="ChEBI" id="CHEBI:78262"/>
    </reaction>
    <physiologicalReaction direction="left-to-right" evidence="15">
        <dbReference type="Rhea" id="RHEA:41489"/>
    </physiologicalReaction>
</comment>
<feature type="transmembrane region" description="Helical" evidence="22">
    <location>
        <begin position="201"/>
        <end position="221"/>
    </location>
</feature>
<dbReference type="Proteomes" id="UP001054945">
    <property type="component" value="Unassembled WGS sequence"/>
</dbReference>
<evidence type="ECO:0000256" key="2">
    <source>
        <dbReference type="ARBA" id="ARBA00004916"/>
    </source>
</evidence>
<keyword evidence="6 22" id="KW-0808">Transferase</keyword>
<name>A0AAV4M4E6_CAEEX</name>
<comment type="caution">
    <text evidence="23">The sequence shown here is derived from an EMBL/GenBank/DDBJ whole genome shotgun (WGS) entry which is preliminary data.</text>
</comment>
<organism evidence="23 24">
    <name type="scientific">Caerostris extrusa</name>
    <name type="common">Bark spider</name>
    <name type="synonym">Caerostris bankana</name>
    <dbReference type="NCBI Taxonomy" id="172846"/>
    <lineage>
        <taxon>Eukaryota</taxon>
        <taxon>Metazoa</taxon>
        <taxon>Ecdysozoa</taxon>
        <taxon>Arthropoda</taxon>
        <taxon>Chelicerata</taxon>
        <taxon>Arachnida</taxon>
        <taxon>Araneae</taxon>
        <taxon>Araneomorphae</taxon>
        <taxon>Entelegynae</taxon>
        <taxon>Araneoidea</taxon>
        <taxon>Araneidae</taxon>
        <taxon>Caerostris</taxon>
    </lineage>
</organism>
<dbReference type="GO" id="GO:0005789">
    <property type="term" value="C:endoplasmic reticulum membrane"/>
    <property type="evidence" value="ECO:0007669"/>
    <property type="project" value="UniProtKB-SubCell"/>
</dbReference>
<evidence type="ECO:0000313" key="24">
    <source>
        <dbReference type="Proteomes" id="UP001054945"/>
    </source>
</evidence>
<comment type="catalytic activity">
    <reaction evidence="20">
        <text>1-octadecanoyl-2-(9Z-octadecenoyl)-sn-glycero-3-phosphoethanolamine + L-serine = 1-octadecanoyl-2-(9Z-octadecenoyl)-sn-glycero-3-phospho-L-serine + ethanolamine</text>
        <dbReference type="Rhea" id="RHEA:40795"/>
        <dbReference type="ChEBI" id="CHEBI:33384"/>
        <dbReference type="ChEBI" id="CHEBI:57603"/>
        <dbReference type="ChEBI" id="CHEBI:75038"/>
        <dbReference type="ChEBI" id="CHEBI:78260"/>
    </reaction>
    <physiologicalReaction direction="left-to-right" evidence="20">
        <dbReference type="Rhea" id="RHEA:40796"/>
    </physiologicalReaction>
</comment>
<evidence type="ECO:0000256" key="17">
    <source>
        <dbReference type="ARBA" id="ARBA00035955"/>
    </source>
</evidence>
<keyword evidence="24" id="KW-1185">Reference proteome</keyword>
<comment type="pathway">
    <text evidence="2 22">Phospholipid metabolism; phosphatidylserine biosynthesis.</text>
</comment>
<feature type="transmembrane region" description="Helical" evidence="22">
    <location>
        <begin position="136"/>
        <end position="158"/>
    </location>
</feature>
<comment type="catalytic activity">
    <reaction evidence="16">
        <text>1-(1Z-octadecenyl)-2-(9Z-octadecenoyl)-sn-glycero-3-phosphoethanolamine + L-serine = 1-(1Z-octadecenyl)-2-(9Z-octadecenoyl)-sn-glycero-3-phospho-L-serine + ethanolamine</text>
        <dbReference type="Rhea" id="RHEA:41600"/>
        <dbReference type="ChEBI" id="CHEBI:33384"/>
        <dbReference type="ChEBI" id="CHEBI:57603"/>
        <dbReference type="ChEBI" id="CHEBI:78340"/>
        <dbReference type="ChEBI" id="CHEBI:78341"/>
    </reaction>
    <physiologicalReaction direction="left-to-right" evidence="16">
        <dbReference type="Rhea" id="RHEA:41601"/>
    </physiologicalReaction>
</comment>
<comment type="pathway">
    <text evidence="3">Lipid metabolism.</text>
</comment>
<comment type="caution">
    <text evidence="22">Lacks conserved residue(s) required for the propagation of feature annotation.</text>
</comment>
<keyword evidence="11 22" id="KW-0472">Membrane</keyword>
<evidence type="ECO:0000256" key="18">
    <source>
        <dbReference type="ARBA" id="ARBA00036428"/>
    </source>
</evidence>
<evidence type="ECO:0000256" key="1">
    <source>
        <dbReference type="ARBA" id="ARBA00004477"/>
    </source>
</evidence>
<evidence type="ECO:0000313" key="23">
    <source>
        <dbReference type="EMBL" id="GIX66725.1"/>
    </source>
</evidence>
<evidence type="ECO:0000256" key="3">
    <source>
        <dbReference type="ARBA" id="ARBA00005189"/>
    </source>
</evidence>
<comment type="catalytic activity">
    <reaction evidence="14">
        <text>1-hexadecanoyl-2-(9Z-octadecenoyl)-sn-glycero-3-phosphoethanolamine + L-serine = 1-hexadecanoyl-2-(9Z-octadecenoyl)-sn-glycero-3-phospho-L-serine + ethanolamine</text>
        <dbReference type="Rhea" id="RHEA:41484"/>
        <dbReference type="ChEBI" id="CHEBI:33384"/>
        <dbReference type="ChEBI" id="CHEBI:57603"/>
        <dbReference type="ChEBI" id="CHEBI:73007"/>
        <dbReference type="ChEBI" id="CHEBI:75029"/>
    </reaction>
    <physiologicalReaction direction="left-to-right" evidence="14">
        <dbReference type="Rhea" id="RHEA:41485"/>
    </physiologicalReaction>
</comment>
<sequence length="285" mass="32578">MIPSLSGSRTSFSFFISGEEGVKYPLCQDILEINFSFWNVRDVSIRCLGKIFEGPKKNKEKSLGVAFESMQRQGFDFEGSFSPVRSDVKISGMVQEEAIGSNGKKSKKKILQRVSTVHDWESYKVKVVFDDGTMTFFWRAHTLTVLFLFTCVLVYVTFFEESSPDEEYNIKRGIVACILVFLLLGVTQIPDGPFKRPHPAIWRFVFCISIVYELILIFILFQNPDDARQLLKHVDKNLGKPLSEKKYGGDCLLYDASHPSDPFHNIWDKMDIFVPTHFLVGGSRL</sequence>
<evidence type="ECO:0000256" key="5">
    <source>
        <dbReference type="ARBA" id="ARBA00022516"/>
    </source>
</evidence>
<evidence type="ECO:0000256" key="4">
    <source>
        <dbReference type="ARBA" id="ARBA00008671"/>
    </source>
</evidence>
<keyword evidence="13 22" id="KW-1208">Phospholipid metabolism</keyword>
<evidence type="ECO:0000256" key="21">
    <source>
        <dbReference type="ARBA" id="ARBA00036733"/>
    </source>
</evidence>
<comment type="catalytic activity">
    <reaction evidence="18">
        <text>1-octadecanoyl-2-(4Z,7Z,10Z,13Z,16Z,19Z-docosahexaenoyl)-sn-glycero-3-phosphoethanolamine + L-serine = 1-octadecanoyl-2-(4Z,7Z,10Z,13Z,16Z,19Z-docosahexaenoyl)-sn-glycero-3-phosphoserine + ethanolamine</text>
        <dbReference type="Rhea" id="RHEA:41492"/>
        <dbReference type="ChEBI" id="CHEBI:33384"/>
        <dbReference type="ChEBI" id="CHEBI:57603"/>
        <dbReference type="ChEBI" id="CHEBI:78265"/>
        <dbReference type="ChEBI" id="CHEBI:78266"/>
    </reaction>
    <physiologicalReaction direction="left-to-right" evidence="18">
        <dbReference type="Rhea" id="RHEA:41493"/>
    </physiologicalReaction>
</comment>
<evidence type="ECO:0000256" key="10">
    <source>
        <dbReference type="ARBA" id="ARBA00023098"/>
    </source>
</evidence>
<keyword evidence="8 22" id="KW-0256">Endoplasmic reticulum</keyword>
<feature type="transmembrane region" description="Helical" evidence="22">
    <location>
        <begin position="170"/>
        <end position="189"/>
    </location>
</feature>
<keyword evidence="5 22" id="KW-0444">Lipid biosynthesis</keyword>
<dbReference type="GO" id="GO:0106245">
    <property type="term" value="F:L-serine-phosphatidylethanolamine phosphatidyltransferase activity"/>
    <property type="evidence" value="ECO:0007669"/>
    <property type="project" value="UniProtKB-UniRule"/>
</dbReference>
<keyword evidence="10 22" id="KW-0443">Lipid metabolism</keyword>
<evidence type="ECO:0000256" key="11">
    <source>
        <dbReference type="ARBA" id="ARBA00023136"/>
    </source>
</evidence>
<dbReference type="PANTHER" id="PTHR15362:SF7">
    <property type="entry name" value="PHOSPHATIDYLSERINE SYNTHASE 2"/>
    <property type="match status" value="1"/>
</dbReference>
<protein>
    <recommendedName>
        <fullName evidence="22">Phosphatidylserine synthase</fullName>
        <ecNumber evidence="22">2.7.8.29</ecNumber>
    </recommendedName>
    <alternativeName>
        <fullName evidence="22">Serine-exchange enzyme</fullName>
    </alternativeName>
</protein>
<dbReference type="Pfam" id="PF03034">
    <property type="entry name" value="PSS"/>
    <property type="match status" value="1"/>
</dbReference>
<gene>
    <name evidence="23" type="primary">ptdss2</name>
    <name evidence="23" type="ORF">CEXT_530391</name>
</gene>
<evidence type="ECO:0000256" key="8">
    <source>
        <dbReference type="ARBA" id="ARBA00022824"/>
    </source>
</evidence>
<comment type="function">
    <text evidence="22">Catalyzes a base-exchange reaction in which the polar head group of phosphatidylethanolamine (PE) is replaced by L-serine.</text>
</comment>
<evidence type="ECO:0000256" key="15">
    <source>
        <dbReference type="ARBA" id="ARBA00035833"/>
    </source>
</evidence>